<dbReference type="PANTHER" id="PTHR21499">
    <property type="entry name" value="ASPARTATE KINASE"/>
    <property type="match status" value="1"/>
</dbReference>
<dbReference type="GO" id="GO:0009089">
    <property type="term" value="P:lysine biosynthetic process via diaminopimelate"/>
    <property type="evidence" value="ECO:0007669"/>
    <property type="project" value="TreeGrafter"/>
</dbReference>
<gene>
    <name evidence="3" type="primary">lysC_1</name>
    <name evidence="3" type="ORF">PCLFYP37_00523</name>
</gene>
<dbReference type="EC" id="2.7.2.4" evidence="3"/>
<dbReference type="Gene3D" id="3.40.1160.10">
    <property type="entry name" value="Acetylglutamate kinase-like"/>
    <property type="match status" value="1"/>
</dbReference>
<dbReference type="GO" id="GO:0009090">
    <property type="term" value="P:homoserine biosynthetic process"/>
    <property type="evidence" value="ECO:0007669"/>
    <property type="project" value="TreeGrafter"/>
</dbReference>
<evidence type="ECO:0000313" key="3">
    <source>
        <dbReference type="EMBL" id="VYU66168.1"/>
    </source>
</evidence>
<dbReference type="AlphaFoldDB" id="A0A6N3GNP7"/>
<protein>
    <submittedName>
        <fullName evidence="3">Lysine-sensitive aspartokinase 3</fullName>
        <ecNumber evidence="3">2.7.2.4</ecNumber>
    </submittedName>
</protein>
<dbReference type="SUPFAM" id="SSF55021">
    <property type="entry name" value="ACT-like"/>
    <property type="match status" value="2"/>
</dbReference>
<proteinExistence type="inferred from homology"/>
<organism evidence="3">
    <name type="scientific">Paraprevotella clara</name>
    <dbReference type="NCBI Taxonomy" id="454154"/>
    <lineage>
        <taxon>Bacteria</taxon>
        <taxon>Pseudomonadati</taxon>
        <taxon>Bacteroidota</taxon>
        <taxon>Bacteroidia</taxon>
        <taxon>Bacteroidales</taxon>
        <taxon>Prevotellaceae</taxon>
        <taxon>Paraprevotella</taxon>
    </lineage>
</organism>
<accession>A0A6N3GNP7</accession>
<dbReference type="SUPFAM" id="SSF53633">
    <property type="entry name" value="Carbamate kinase-like"/>
    <property type="match status" value="1"/>
</dbReference>
<keyword evidence="3" id="KW-0808">Transferase</keyword>
<evidence type="ECO:0000256" key="1">
    <source>
        <dbReference type="ARBA" id="ARBA00010122"/>
    </source>
</evidence>
<evidence type="ECO:0000256" key="2">
    <source>
        <dbReference type="ARBA" id="ARBA00047872"/>
    </source>
</evidence>
<sequence>MKIYSFETITSIEDVRQIPSYVPLGEQSILIPPSFPWIKDKLQDIAISLYNFDWEKLPSLIDALKTKTFEFTSQLTGATENSPATISIIENLFQSLHSFVNRPLNQIKDKELLSFTERFSGLIIYSYFKTLKVNVSLLDPSLFVCIGSNSKIDTEKSTECLRTLIQDQDAIVSILPAHICKNGLEETILVPTKLHTLYATHMATLFHAEELTFYTTKQMSSASPDEDVCSQFKDYTITYNEAKSIINAGFNLVPKACLDLAGQHGINLRISNYYNPNKQTITITKTSTMNQIKAVVTRKNADYLQIHSSGNLMPFQFLTKVMAVCGDFKTPIHLISSSSVNISMAVELSSETFHQMENQLSQFASVSVEKDISVIHIIGQFDQEKENMEVKVIDLLKDIPILMISYGSDNNSVSVVVSKDMGEKAQAILMDNFTGQDFMKRNVAPRFREAYSAMSI</sequence>
<comment type="catalytic activity">
    <reaction evidence="2">
        <text>L-aspartate + ATP = 4-phospho-L-aspartate + ADP</text>
        <dbReference type="Rhea" id="RHEA:23776"/>
        <dbReference type="ChEBI" id="CHEBI:29991"/>
        <dbReference type="ChEBI" id="CHEBI:30616"/>
        <dbReference type="ChEBI" id="CHEBI:57535"/>
        <dbReference type="ChEBI" id="CHEBI:456216"/>
        <dbReference type="EC" id="2.7.2.4"/>
    </reaction>
</comment>
<reference evidence="3" key="1">
    <citation type="submission" date="2019-11" db="EMBL/GenBank/DDBJ databases">
        <authorList>
            <person name="Feng L."/>
        </authorList>
    </citation>
    <scope>NUCLEOTIDE SEQUENCE</scope>
    <source>
        <strain evidence="3">PclaraLFYP37</strain>
    </source>
</reference>
<dbReference type="InterPro" id="IPR045865">
    <property type="entry name" value="ACT-like_dom_sf"/>
</dbReference>
<dbReference type="Gene3D" id="3.30.70.260">
    <property type="match status" value="2"/>
</dbReference>
<keyword evidence="3" id="KW-0418">Kinase</keyword>
<name>A0A6N3GNP7_9BACT</name>
<dbReference type="GO" id="GO:0004072">
    <property type="term" value="F:aspartate kinase activity"/>
    <property type="evidence" value="ECO:0007669"/>
    <property type="project" value="UniProtKB-EC"/>
</dbReference>
<dbReference type="GO" id="GO:0005829">
    <property type="term" value="C:cytosol"/>
    <property type="evidence" value="ECO:0007669"/>
    <property type="project" value="TreeGrafter"/>
</dbReference>
<comment type="similarity">
    <text evidence="1">Belongs to the aspartokinase family.</text>
</comment>
<dbReference type="EMBL" id="CACRUT010000031">
    <property type="protein sequence ID" value="VYU66168.1"/>
    <property type="molecule type" value="Genomic_DNA"/>
</dbReference>
<dbReference type="RefSeq" id="WP_412441557.1">
    <property type="nucleotide sequence ID" value="NZ_CACRUT010000031.1"/>
</dbReference>
<dbReference type="InterPro" id="IPR036393">
    <property type="entry name" value="AceGlu_kinase-like_sf"/>
</dbReference>
<dbReference type="PANTHER" id="PTHR21499:SF59">
    <property type="entry name" value="ASPARTOKINASE"/>
    <property type="match status" value="1"/>
</dbReference>